<dbReference type="InterPro" id="IPR015797">
    <property type="entry name" value="NUDIX_hydrolase-like_dom_sf"/>
</dbReference>
<dbReference type="InterPro" id="IPR020476">
    <property type="entry name" value="Nudix_hydrolase"/>
</dbReference>
<keyword evidence="6" id="KW-1185">Reference proteome</keyword>
<comment type="cofactor">
    <cofactor evidence="1">
        <name>Mg(2+)</name>
        <dbReference type="ChEBI" id="CHEBI:18420"/>
    </cofactor>
</comment>
<reference evidence="5 6" key="2">
    <citation type="submission" date="2019-09" db="EMBL/GenBank/DDBJ databases">
        <authorList>
            <person name="Jin C."/>
        </authorList>
    </citation>
    <scope>NUCLEOTIDE SEQUENCE [LARGE SCALE GENOMIC DNA]</scope>
    <source>
        <strain evidence="5 6">BN140002</strain>
    </source>
</reference>
<comment type="caution">
    <text evidence="5">The sequence shown here is derived from an EMBL/GenBank/DDBJ whole genome shotgun (WGS) entry which is preliminary data.</text>
</comment>
<dbReference type="AlphaFoldDB" id="A0A5B2VBI5"/>
<dbReference type="PROSITE" id="PS51462">
    <property type="entry name" value="NUDIX"/>
    <property type="match status" value="1"/>
</dbReference>
<dbReference type="EMBL" id="VUOA01000028">
    <property type="protein sequence ID" value="KAA2236088.1"/>
    <property type="molecule type" value="Genomic_DNA"/>
</dbReference>
<dbReference type="Gene3D" id="3.90.79.10">
    <property type="entry name" value="Nucleoside Triphosphate Pyrophosphohydrolase"/>
    <property type="match status" value="1"/>
</dbReference>
<dbReference type="CDD" id="cd04680">
    <property type="entry name" value="NUDIX_Hydrolase"/>
    <property type="match status" value="1"/>
</dbReference>
<evidence type="ECO:0000313" key="5">
    <source>
        <dbReference type="EMBL" id="KAA2236088.1"/>
    </source>
</evidence>
<dbReference type="InterPro" id="IPR000086">
    <property type="entry name" value="NUDIX_hydrolase_dom"/>
</dbReference>
<keyword evidence="2" id="KW-0378">Hydrolase</keyword>
<evidence type="ECO:0000256" key="3">
    <source>
        <dbReference type="SAM" id="MobiDB-lite"/>
    </source>
</evidence>
<evidence type="ECO:0000259" key="4">
    <source>
        <dbReference type="PROSITE" id="PS51462"/>
    </source>
</evidence>
<accession>A0A5B2VBI5</accession>
<evidence type="ECO:0000256" key="1">
    <source>
        <dbReference type="ARBA" id="ARBA00001946"/>
    </source>
</evidence>
<dbReference type="Proteomes" id="UP000323142">
    <property type="component" value="Unassembled WGS sequence"/>
</dbReference>
<dbReference type="PANTHER" id="PTHR43046">
    <property type="entry name" value="GDP-MANNOSE MANNOSYL HYDROLASE"/>
    <property type="match status" value="1"/>
</dbReference>
<dbReference type="OrthoDB" id="9800065at2"/>
<dbReference type="GO" id="GO:0016787">
    <property type="term" value="F:hydrolase activity"/>
    <property type="evidence" value="ECO:0007669"/>
    <property type="project" value="UniProtKB-KW"/>
</dbReference>
<dbReference type="PRINTS" id="PR00502">
    <property type="entry name" value="NUDIXFAMILY"/>
</dbReference>
<dbReference type="Pfam" id="PF00293">
    <property type="entry name" value="NUDIX"/>
    <property type="match status" value="1"/>
</dbReference>
<name>A0A5B2VBI5_9HYPH</name>
<proteinExistence type="predicted"/>
<feature type="domain" description="Nudix hydrolase" evidence="4">
    <location>
        <begin position="29"/>
        <end position="154"/>
    </location>
</feature>
<sequence>MPDDPHPEDGIRHALLRRALPLLFRLTRALTLGVRGAVLDGEGRVFLIRHTYVNGWHMPGGGVEIGETAEAALARELEEEALIRLDAPAVLHGAYFNPGLANRDHVLVYVVRDFTILGVKAPDREIAETGFFPLDALPEGTTSSTRRRLQEITSGRPRDPIW</sequence>
<feature type="region of interest" description="Disordered" evidence="3">
    <location>
        <begin position="141"/>
        <end position="162"/>
    </location>
</feature>
<evidence type="ECO:0000313" key="6">
    <source>
        <dbReference type="Proteomes" id="UP000323142"/>
    </source>
</evidence>
<dbReference type="PANTHER" id="PTHR43046:SF14">
    <property type="entry name" value="MUTT_NUDIX FAMILY PROTEIN"/>
    <property type="match status" value="1"/>
</dbReference>
<gene>
    <name evidence="5" type="ORF">F0L46_15330</name>
</gene>
<evidence type="ECO:0000256" key="2">
    <source>
        <dbReference type="ARBA" id="ARBA00022801"/>
    </source>
</evidence>
<protein>
    <submittedName>
        <fullName evidence="5">NUDIX domain-containing protein</fullName>
    </submittedName>
</protein>
<organism evidence="5 6">
    <name type="scientific">Salinarimonas soli</name>
    <dbReference type="NCBI Taxonomy" id="1638099"/>
    <lineage>
        <taxon>Bacteria</taxon>
        <taxon>Pseudomonadati</taxon>
        <taxon>Pseudomonadota</taxon>
        <taxon>Alphaproteobacteria</taxon>
        <taxon>Hyphomicrobiales</taxon>
        <taxon>Salinarimonadaceae</taxon>
        <taxon>Salinarimonas</taxon>
    </lineage>
</organism>
<reference evidence="5 6" key="1">
    <citation type="submission" date="2019-09" db="EMBL/GenBank/DDBJ databases">
        <title>Salinarimonas rosea gen. nov., sp. nov., a new member of the a-2 subgroup of the Proteobacteria.</title>
        <authorList>
            <person name="Liu J."/>
        </authorList>
    </citation>
    <scope>NUCLEOTIDE SEQUENCE [LARGE SCALE GENOMIC DNA]</scope>
    <source>
        <strain evidence="5 6">BN140002</strain>
    </source>
</reference>
<dbReference type="RefSeq" id="WP_149819068.1">
    <property type="nucleotide sequence ID" value="NZ_VUOA01000028.1"/>
</dbReference>
<dbReference type="SUPFAM" id="SSF55811">
    <property type="entry name" value="Nudix"/>
    <property type="match status" value="1"/>
</dbReference>